<gene>
    <name evidence="1" type="ORF">JAAARDRAFT_37658</name>
</gene>
<proteinExistence type="predicted"/>
<name>A0A067PV35_9AGAM</name>
<reference evidence="2" key="1">
    <citation type="journal article" date="2014" name="Proc. Natl. Acad. Sci. U.S.A.">
        <title>Extensive sampling of basidiomycete genomes demonstrates inadequacy of the white-rot/brown-rot paradigm for wood decay fungi.</title>
        <authorList>
            <person name="Riley R."/>
            <person name="Salamov A.A."/>
            <person name="Brown D.W."/>
            <person name="Nagy L.G."/>
            <person name="Floudas D."/>
            <person name="Held B.W."/>
            <person name="Levasseur A."/>
            <person name="Lombard V."/>
            <person name="Morin E."/>
            <person name="Otillar R."/>
            <person name="Lindquist E.A."/>
            <person name="Sun H."/>
            <person name="LaButti K.M."/>
            <person name="Schmutz J."/>
            <person name="Jabbour D."/>
            <person name="Luo H."/>
            <person name="Baker S.E."/>
            <person name="Pisabarro A.G."/>
            <person name="Walton J.D."/>
            <person name="Blanchette R.A."/>
            <person name="Henrissat B."/>
            <person name="Martin F."/>
            <person name="Cullen D."/>
            <person name="Hibbett D.S."/>
            <person name="Grigoriev I.V."/>
        </authorList>
    </citation>
    <scope>NUCLEOTIDE SEQUENCE [LARGE SCALE GENOMIC DNA]</scope>
    <source>
        <strain evidence="2">MUCL 33604</strain>
    </source>
</reference>
<dbReference type="EMBL" id="KL197726">
    <property type="protein sequence ID" value="KDQ55142.1"/>
    <property type="molecule type" value="Genomic_DNA"/>
</dbReference>
<sequence>MIVEEWSLTLKSLLNHRTDKILQGVEGSEGLSSLARLKSIITIMCTNDSILPFANDNPVWNKVELVAEMLLDIFADPFHFDVAKWVDAGLLVPSSEDIFKDYDLDGEAEANWELEEMLE</sequence>
<dbReference type="Proteomes" id="UP000027265">
    <property type="component" value="Unassembled WGS sequence"/>
</dbReference>
<evidence type="ECO:0000313" key="1">
    <source>
        <dbReference type="EMBL" id="KDQ55142.1"/>
    </source>
</evidence>
<protein>
    <submittedName>
        <fullName evidence="1">Uncharacterized protein</fullName>
    </submittedName>
</protein>
<dbReference type="AlphaFoldDB" id="A0A067PV35"/>
<organism evidence="1 2">
    <name type="scientific">Jaapia argillacea MUCL 33604</name>
    <dbReference type="NCBI Taxonomy" id="933084"/>
    <lineage>
        <taxon>Eukaryota</taxon>
        <taxon>Fungi</taxon>
        <taxon>Dikarya</taxon>
        <taxon>Basidiomycota</taxon>
        <taxon>Agaricomycotina</taxon>
        <taxon>Agaricomycetes</taxon>
        <taxon>Agaricomycetidae</taxon>
        <taxon>Jaapiales</taxon>
        <taxon>Jaapiaceae</taxon>
        <taxon>Jaapia</taxon>
    </lineage>
</organism>
<keyword evidence="2" id="KW-1185">Reference proteome</keyword>
<dbReference type="InParanoid" id="A0A067PV35"/>
<dbReference type="HOGENOM" id="CLU_2061823_0_0_1"/>
<evidence type="ECO:0000313" key="2">
    <source>
        <dbReference type="Proteomes" id="UP000027265"/>
    </source>
</evidence>
<accession>A0A067PV35</accession>